<sequence length="669" mass="69879">MRIIAATLSLITALSFLSPPSKAEAVVGSDFIPGFIMSDSVFYNGYAMSAGEIQNFLNSKVPRCALGDPGKPKGGIFIYSNGTRTRYADNCLKDYVDFVPGTAADSICKAIPAGRMTAAQMIQLVGNACNVSQKVLIVIIQKEQSLITDAFPDLLQYERATGFNCPDTAPCSTASAGFFKQVYSAARQMQVYGTGVFNWYPVGAWSNILYQVGGSCGSSPVFIRNRATAALYYYTPYQPNAAALNNLYGTGDACSAYGNRNFWRLFNDWFGNTLDAPPPVHWFTPERIADTRPGYSTLDGRVQNVGPVAAGSTIKIPVLGRGGVPSAGVGSVVVNVTAVNPGGNGHLTVYPTGETLPNSSNVNFVAGQIVPNLVITKVGSDGTISILNGALNGQTHLIVDVAGWLPPTGTITSFSPSRIVDTRTSYQTVDGQLQQTGPLAAGGDLRIPVLGRAGIPASGVGSVVLNVTSVNSTSNGHLTAYPTGENVPNASNLNFVAGQTVPNMVVVKVGADGSVTLRNGAVSGATDIVVDVSAWLPSNGDYHPVSPVRIADSRPNYTTIDGQYQNTGRVSGGSAFKVKVLGRGGIPTTGVTAVAVNVTVVRPTFGGNLTAYPGGEFPPNTSNLNFVPDVIVPNMVILRVGSDGTIVIDNKAIGGSADVVVDIAGWFEN</sequence>
<evidence type="ECO:0000313" key="3">
    <source>
        <dbReference type="Proteomes" id="UP000243847"/>
    </source>
</evidence>
<dbReference type="Proteomes" id="UP000243847">
    <property type="component" value="Chromosome sequence1"/>
</dbReference>
<dbReference type="GeneID" id="80451359"/>
<name>A0A182C1R9_9MICO</name>
<gene>
    <name evidence="2" type="ORF">AUMI_11750</name>
</gene>
<dbReference type="KEGG" id="amin:AUMI_11750"/>
<protein>
    <submittedName>
        <fullName evidence="2">Uncharacterized protein</fullName>
    </submittedName>
</protein>
<dbReference type="AlphaFoldDB" id="A0A182C1R9"/>
<accession>A0A182C1R9</accession>
<dbReference type="OrthoDB" id="9764271at2"/>
<feature type="chain" id="PRO_5039616925" evidence="1">
    <location>
        <begin position="24"/>
        <end position="669"/>
    </location>
</feature>
<evidence type="ECO:0000313" key="2">
    <source>
        <dbReference type="EMBL" id="BAU98717.1"/>
    </source>
</evidence>
<evidence type="ECO:0000256" key="1">
    <source>
        <dbReference type="SAM" id="SignalP"/>
    </source>
</evidence>
<organism evidence="2 3">
    <name type="scientific">Aurantimicrobium minutum</name>
    <dbReference type="NCBI Taxonomy" id="708131"/>
    <lineage>
        <taxon>Bacteria</taxon>
        <taxon>Bacillati</taxon>
        <taxon>Actinomycetota</taxon>
        <taxon>Actinomycetes</taxon>
        <taxon>Micrococcales</taxon>
        <taxon>Microbacteriaceae</taxon>
        <taxon>Aurantimicrobium</taxon>
    </lineage>
</organism>
<reference evidence="2 3" key="1">
    <citation type="journal article" date="2016" name="Genome Announc.">
        <title>Complete Genome Sequence of Aurantimicrobium minutum Type Strain KNCT, a Planktonic Ultramicrobacterium Isolated from River Water.</title>
        <authorList>
            <person name="Nakai R."/>
            <person name="Fujisawa T."/>
            <person name="Nakamura Y."/>
            <person name="Nishide H."/>
            <person name="Uchiyama I."/>
            <person name="Baba T."/>
            <person name="Toyoda A."/>
            <person name="Fujiyama A."/>
            <person name="Naganuma T."/>
            <person name="Niki H."/>
        </authorList>
    </citation>
    <scope>NUCLEOTIDE SEQUENCE [LARGE SCALE GENOMIC DNA]</scope>
    <source>
        <strain evidence="2 3">KNC</strain>
    </source>
</reference>
<dbReference type="EMBL" id="AP017457">
    <property type="protein sequence ID" value="BAU98717.1"/>
    <property type="molecule type" value="Genomic_DNA"/>
</dbReference>
<proteinExistence type="predicted"/>
<feature type="signal peptide" evidence="1">
    <location>
        <begin position="1"/>
        <end position="23"/>
    </location>
</feature>
<dbReference type="RefSeq" id="WP_096380294.1">
    <property type="nucleotide sequence ID" value="NZ_AP017457.1"/>
</dbReference>
<keyword evidence="1" id="KW-0732">Signal</keyword>